<name>A0A1X1WP37_MYCIR</name>
<dbReference type="RefSeq" id="WP_085174907.1">
    <property type="nucleotide sequence ID" value="NZ_LQPC01000029.1"/>
</dbReference>
<dbReference type="AlphaFoldDB" id="A0A1X1WP37"/>
<organism evidence="1 2">
    <name type="scientific">Mycolicibacterium iranicum</name>
    <name type="common">Mycobacterium iranicum</name>
    <dbReference type="NCBI Taxonomy" id="912594"/>
    <lineage>
        <taxon>Bacteria</taxon>
        <taxon>Bacillati</taxon>
        <taxon>Actinomycetota</taxon>
        <taxon>Actinomycetes</taxon>
        <taxon>Mycobacteriales</taxon>
        <taxon>Mycobacteriaceae</taxon>
        <taxon>Mycolicibacterium</taxon>
    </lineage>
</organism>
<proteinExistence type="predicted"/>
<comment type="caution">
    <text evidence="1">The sequence shown here is derived from an EMBL/GenBank/DDBJ whole genome shotgun (WGS) entry which is preliminary data.</text>
</comment>
<evidence type="ECO:0000313" key="2">
    <source>
        <dbReference type="Proteomes" id="UP000193622"/>
    </source>
</evidence>
<dbReference type="InterPro" id="IPR036188">
    <property type="entry name" value="FAD/NAD-bd_sf"/>
</dbReference>
<dbReference type="EMBL" id="LQPC01000029">
    <property type="protein sequence ID" value="ORV88361.1"/>
    <property type="molecule type" value="Genomic_DNA"/>
</dbReference>
<protein>
    <recommendedName>
        <fullName evidence="3">FAD-dependent oxidoreductase 2 FAD binding domain-containing protein</fullName>
    </recommendedName>
</protein>
<evidence type="ECO:0008006" key="3">
    <source>
        <dbReference type="Google" id="ProtNLM"/>
    </source>
</evidence>
<dbReference type="Gene3D" id="3.50.50.60">
    <property type="entry name" value="FAD/NAD(P)-binding domain"/>
    <property type="match status" value="1"/>
</dbReference>
<gene>
    <name evidence="1" type="ORF">AWC12_14260</name>
</gene>
<evidence type="ECO:0000313" key="1">
    <source>
        <dbReference type="EMBL" id="ORV88361.1"/>
    </source>
</evidence>
<accession>A0A1X1WP37</accession>
<dbReference type="SUPFAM" id="SSF51905">
    <property type="entry name" value="FAD/NAD(P)-binding domain"/>
    <property type="match status" value="1"/>
</dbReference>
<sequence length="281" mass="30010">MSCDPDWDDEVDVVCTDSGVAGLATAISAVDEDGEVFVAELAPGGPSESRRRGWFGLYDDAATDEYLGELTADIDLAALAQCDADVPVRLAGELVPSRRRPIPAFEGWRLREWAARCIPSPTGYLYTQVTDWTSATVDFGDGELLKVTEIGETTIDPSRPSGSVRDWLAAEALARQVNPHPVSSFDGLVFEEGKVCGAKFSTGYETRMIRARHGVLICRNGTDADHGLGGLLPGDAPLRVALVGKEASRFGRVELLTSDAEVAAVARPSQRQAGSVSLSRS</sequence>
<reference evidence="1 2" key="1">
    <citation type="submission" date="2016-01" db="EMBL/GenBank/DDBJ databases">
        <title>The new phylogeny of the genus Mycobacterium.</title>
        <authorList>
            <person name="Tarcisio F."/>
            <person name="Conor M."/>
            <person name="Antonella G."/>
            <person name="Elisabetta G."/>
            <person name="Giulia F.S."/>
            <person name="Sara T."/>
            <person name="Anna F."/>
            <person name="Clotilde B."/>
            <person name="Roberto B."/>
            <person name="Veronica D.S."/>
            <person name="Fabio R."/>
            <person name="Monica P."/>
            <person name="Olivier J."/>
            <person name="Enrico T."/>
            <person name="Nicola S."/>
        </authorList>
    </citation>
    <scope>NUCLEOTIDE SEQUENCE [LARGE SCALE GENOMIC DNA]</scope>
    <source>
        <strain evidence="1 2">DSM 45541</strain>
    </source>
</reference>
<dbReference type="Proteomes" id="UP000193622">
    <property type="component" value="Unassembled WGS sequence"/>
</dbReference>